<protein>
    <submittedName>
        <fullName evidence="4">AMP-binding protein</fullName>
    </submittedName>
</protein>
<dbReference type="Gene3D" id="3.40.50.980">
    <property type="match status" value="2"/>
</dbReference>
<dbReference type="EMBL" id="DXGD01000259">
    <property type="protein sequence ID" value="HIW99875.1"/>
    <property type="molecule type" value="Genomic_DNA"/>
</dbReference>
<dbReference type="GO" id="GO:0006631">
    <property type="term" value="P:fatty acid metabolic process"/>
    <property type="evidence" value="ECO:0007669"/>
    <property type="project" value="TreeGrafter"/>
</dbReference>
<feature type="domain" description="AMP-dependent synthetase/ligase" evidence="3">
    <location>
        <begin position="27"/>
        <end position="199"/>
    </location>
</feature>
<name>A0A9D2A7E6_9MICC</name>
<evidence type="ECO:0000313" key="5">
    <source>
        <dbReference type="Proteomes" id="UP000824151"/>
    </source>
</evidence>
<dbReference type="PANTHER" id="PTHR43201">
    <property type="entry name" value="ACYL-COA SYNTHETASE"/>
    <property type="match status" value="1"/>
</dbReference>
<evidence type="ECO:0000256" key="1">
    <source>
        <dbReference type="ARBA" id="ARBA00006432"/>
    </source>
</evidence>
<reference evidence="4" key="1">
    <citation type="journal article" date="2021" name="PeerJ">
        <title>Extensive microbial diversity within the chicken gut microbiome revealed by metagenomics and culture.</title>
        <authorList>
            <person name="Gilroy R."/>
            <person name="Ravi A."/>
            <person name="Getino M."/>
            <person name="Pursley I."/>
            <person name="Horton D.L."/>
            <person name="Alikhan N.F."/>
            <person name="Baker D."/>
            <person name="Gharbi K."/>
            <person name="Hall N."/>
            <person name="Watson M."/>
            <person name="Adriaenssens E.M."/>
            <person name="Foster-Nyarko E."/>
            <person name="Jarju S."/>
            <person name="Secka A."/>
            <person name="Antonio M."/>
            <person name="Oren A."/>
            <person name="Chaudhuri R.R."/>
            <person name="La Ragione R."/>
            <person name="Hildebrand F."/>
            <person name="Pallen M.J."/>
        </authorList>
    </citation>
    <scope>NUCLEOTIDE SEQUENCE</scope>
    <source>
        <strain evidence="4">ChiHejej3B27-3195</strain>
    </source>
</reference>
<comment type="caution">
    <text evidence="4">The sequence shown here is derived from an EMBL/GenBank/DDBJ whole genome shotgun (WGS) entry which is preliminary data.</text>
</comment>
<dbReference type="PROSITE" id="PS00455">
    <property type="entry name" value="AMP_BINDING"/>
    <property type="match status" value="1"/>
</dbReference>
<keyword evidence="2" id="KW-0436">Ligase</keyword>
<dbReference type="PANTHER" id="PTHR43201:SF5">
    <property type="entry name" value="MEDIUM-CHAIN ACYL-COA LIGASE ACSF2, MITOCHONDRIAL"/>
    <property type="match status" value="1"/>
</dbReference>
<evidence type="ECO:0000259" key="3">
    <source>
        <dbReference type="Pfam" id="PF00501"/>
    </source>
</evidence>
<dbReference type="AlphaFoldDB" id="A0A9D2A7E6"/>
<gene>
    <name evidence="4" type="ORF">H9871_06995</name>
</gene>
<dbReference type="SUPFAM" id="SSF56801">
    <property type="entry name" value="Acetyl-CoA synthetase-like"/>
    <property type="match status" value="1"/>
</dbReference>
<dbReference type="Pfam" id="PF00501">
    <property type="entry name" value="AMP-binding"/>
    <property type="match status" value="1"/>
</dbReference>
<sequence length="199" mass="22039">MKAYSAGPSDVPLLEHTIPENLRCITEKFADREVLIDLAAGRRWTYAQFREDVRRLAVGLHGEGLRPGDRVGIWGPNSWEWMLIQYATAEIGAILVTINPSYRQHELDYVLKQSGARAVFCAPAFKSQDYPAMLAATQADLDLAVVMGDPQWQRLTGTELDIELLDELAAAASPEDPINIQYTSGTTGFPKGALLTHRN</sequence>
<comment type="similarity">
    <text evidence="1">Belongs to the ATP-dependent AMP-binding enzyme family.</text>
</comment>
<dbReference type="InterPro" id="IPR020845">
    <property type="entry name" value="AMP-binding_CS"/>
</dbReference>
<evidence type="ECO:0000256" key="2">
    <source>
        <dbReference type="ARBA" id="ARBA00022598"/>
    </source>
</evidence>
<dbReference type="GO" id="GO:0031956">
    <property type="term" value="F:medium-chain fatty acid-CoA ligase activity"/>
    <property type="evidence" value="ECO:0007669"/>
    <property type="project" value="TreeGrafter"/>
</dbReference>
<dbReference type="InterPro" id="IPR000873">
    <property type="entry name" value="AMP-dep_synth/lig_dom"/>
</dbReference>
<feature type="non-terminal residue" evidence="4">
    <location>
        <position position="199"/>
    </location>
</feature>
<accession>A0A9D2A7E6</accession>
<proteinExistence type="inferred from homology"/>
<evidence type="ECO:0000313" key="4">
    <source>
        <dbReference type="EMBL" id="HIW99875.1"/>
    </source>
</evidence>
<reference evidence="4" key="2">
    <citation type="submission" date="2021-04" db="EMBL/GenBank/DDBJ databases">
        <authorList>
            <person name="Gilroy R."/>
        </authorList>
    </citation>
    <scope>NUCLEOTIDE SEQUENCE</scope>
    <source>
        <strain evidence="4">ChiHejej3B27-3195</strain>
    </source>
</reference>
<dbReference type="Proteomes" id="UP000824151">
    <property type="component" value="Unassembled WGS sequence"/>
</dbReference>
<organism evidence="4 5">
    <name type="scientific">Candidatus Nesterenkonia stercoripullorum</name>
    <dbReference type="NCBI Taxonomy" id="2838701"/>
    <lineage>
        <taxon>Bacteria</taxon>
        <taxon>Bacillati</taxon>
        <taxon>Actinomycetota</taxon>
        <taxon>Actinomycetes</taxon>
        <taxon>Micrococcales</taxon>
        <taxon>Micrococcaceae</taxon>
        <taxon>Nesterenkonia</taxon>
    </lineage>
</organism>